<dbReference type="Proteomes" id="UP000095552">
    <property type="component" value="Unassembled WGS sequence"/>
</dbReference>
<dbReference type="EMBL" id="MDGQ01000005">
    <property type="protein sequence ID" value="OEK04009.1"/>
    <property type="molecule type" value="Genomic_DNA"/>
</dbReference>
<dbReference type="RefSeq" id="WP_069835514.1">
    <property type="nucleotide sequence ID" value="NZ_MDGQ01000005.1"/>
</dbReference>
<organism evidence="2 3">
    <name type="scientific">Roseivirga misakiensis</name>
    <dbReference type="NCBI Taxonomy" id="1563681"/>
    <lineage>
        <taxon>Bacteria</taxon>
        <taxon>Pseudomonadati</taxon>
        <taxon>Bacteroidota</taxon>
        <taxon>Cytophagia</taxon>
        <taxon>Cytophagales</taxon>
        <taxon>Roseivirgaceae</taxon>
        <taxon>Roseivirga</taxon>
    </lineage>
</organism>
<feature type="binding site" evidence="1">
    <location>
        <position position="95"/>
    </location>
    <ligand>
        <name>Zn(2+)</name>
        <dbReference type="ChEBI" id="CHEBI:29105"/>
    </ligand>
</feature>
<dbReference type="OrthoDB" id="594893at2"/>
<gene>
    <name evidence="2" type="ORF">BFP71_10965</name>
</gene>
<dbReference type="Pfam" id="PF01475">
    <property type="entry name" value="FUR"/>
    <property type="match status" value="1"/>
</dbReference>
<dbReference type="GO" id="GO:0045892">
    <property type="term" value="P:negative regulation of DNA-templated transcription"/>
    <property type="evidence" value="ECO:0007669"/>
    <property type="project" value="TreeGrafter"/>
</dbReference>
<dbReference type="InterPro" id="IPR036388">
    <property type="entry name" value="WH-like_DNA-bd_sf"/>
</dbReference>
<evidence type="ECO:0000313" key="2">
    <source>
        <dbReference type="EMBL" id="OEK04009.1"/>
    </source>
</evidence>
<evidence type="ECO:0000313" key="3">
    <source>
        <dbReference type="Proteomes" id="UP000095552"/>
    </source>
</evidence>
<keyword evidence="3" id="KW-1185">Reference proteome</keyword>
<dbReference type="STRING" id="1563681.BFP71_10965"/>
<sequence>MNTQEVKTILGKYKCRATTIRVKALQFLANKERAFSISEIESSLTEVDRVTIYRTLNSFVELGIVSKVLNSKGVTYYFYKGVDHTDKCQHPHLHCKSCDKVICLPEYPESYLNALNSYNAEYIPVLMEGKCERCVEH</sequence>
<dbReference type="InterPro" id="IPR002481">
    <property type="entry name" value="FUR"/>
</dbReference>
<dbReference type="GO" id="GO:0008270">
    <property type="term" value="F:zinc ion binding"/>
    <property type="evidence" value="ECO:0007669"/>
    <property type="project" value="TreeGrafter"/>
</dbReference>
<dbReference type="GO" id="GO:0003700">
    <property type="term" value="F:DNA-binding transcription factor activity"/>
    <property type="evidence" value="ECO:0007669"/>
    <property type="project" value="InterPro"/>
</dbReference>
<proteinExistence type="predicted"/>
<keyword evidence="1" id="KW-0862">Zinc</keyword>
<keyword evidence="1" id="KW-0479">Metal-binding</keyword>
<reference evidence="2 3" key="1">
    <citation type="submission" date="2016-08" db="EMBL/GenBank/DDBJ databases">
        <title>Draft genome of Fabibacter sp. strain SK-8.</title>
        <authorList>
            <person name="Wong S.-K."/>
            <person name="Hamasaki K."/>
            <person name="Yoshizawa S."/>
        </authorList>
    </citation>
    <scope>NUCLEOTIDE SEQUENCE [LARGE SCALE GENOMIC DNA]</scope>
    <source>
        <strain evidence="2 3">SK-8</strain>
    </source>
</reference>
<dbReference type="PANTHER" id="PTHR33202">
    <property type="entry name" value="ZINC UPTAKE REGULATION PROTEIN"/>
    <property type="match status" value="1"/>
</dbReference>
<accession>A0A1E5SY08</accession>
<dbReference type="PANTHER" id="PTHR33202:SF7">
    <property type="entry name" value="FERRIC UPTAKE REGULATION PROTEIN"/>
    <property type="match status" value="1"/>
</dbReference>
<comment type="cofactor">
    <cofactor evidence="1">
        <name>Zn(2+)</name>
        <dbReference type="ChEBI" id="CHEBI:29105"/>
    </cofactor>
    <text evidence="1">Binds 1 zinc ion per subunit.</text>
</comment>
<comment type="caution">
    <text evidence="2">The sequence shown here is derived from an EMBL/GenBank/DDBJ whole genome shotgun (WGS) entry which is preliminary data.</text>
</comment>
<evidence type="ECO:0008006" key="4">
    <source>
        <dbReference type="Google" id="ProtNLM"/>
    </source>
</evidence>
<dbReference type="InterPro" id="IPR036390">
    <property type="entry name" value="WH_DNA-bd_sf"/>
</dbReference>
<name>A0A1E5SY08_9BACT</name>
<protein>
    <recommendedName>
        <fullName evidence="4">Transcriptional repressor</fullName>
    </recommendedName>
</protein>
<dbReference type="AlphaFoldDB" id="A0A1E5SY08"/>
<dbReference type="Gene3D" id="1.10.10.10">
    <property type="entry name" value="Winged helix-like DNA-binding domain superfamily/Winged helix DNA-binding domain"/>
    <property type="match status" value="1"/>
</dbReference>
<dbReference type="GO" id="GO:1900376">
    <property type="term" value="P:regulation of secondary metabolite biosynthetic process"/>
    <property type="evidence" value="ECO:0007669"/>
    <property type="project" value="TreeGrafter"/>
</dbReference>
<dbReference type="SUPFAM" id="SSF46785">
    <property type="entry name" value="Winged helix' DNA-binding domain"/>
    <property type="match status" value="1"/>
</dbReference>
<evidence type="ECO:0000256" key="1">
    <source>
        <dbReference type="PIRSR" id="PIRSR602481-1"/>
    </source>
</evidence>
<feature type="binding site" evidence="1">
    <location>
        <position position="98"/>
    </location>
    <ligand>
        <name>Zn(2+)</name>
        <dbReference type="ChEBI" id="CHEBI:29105"/>
    </ligand>
</feature>
<dbReference type="GO" id="GO:0000976">
    <property type="term" value="F:transcription cis-regulatory region binding"/>
    <property type="evidence" value="ECO:0007669"/>
    <property type="project" value="TreeGrafter"/>
</dbReference>